<proteinExistence type="predicted"/>
<dbReference type="RefSeq" id="WP_199388771.1">
    <property type="nucleotide sequence ID" value="NZ_JAEMHL010000003.1"/>
</dbReference>
<protein>
    <submittedName>
        <fullName evidence="3">Uncharacterized protein</fullName>
    </submittedName>
</protein>
<feature type="chain" id="PRO_5046305714" evidence="2">
    <location>
        <begin position="22"/>
        <end position="112"/>
    </location>
</feature>
<keyword evidence="4" id="KW-1185">Reference proteome</keyword>
<gene>
    <name evidence="3" type="ORF">JFN91_08525</name>
</gene>
<dbReference type="EMBL" id="JAEMHL010000003">
    <property type="protein sequence ID" value="MBJ6750255.1"/>
    <property type="molecule type" value="Genomic_DNA"/>
</dbReference>
<evidence type="ECO:0000256" key="1">
    <source>
        <dbReference type="SAM" id="Phobius"/>
    </source>
</evidence>
<organism evidence="3 4">
    <name type="scientific">Geomonas anaerohicana</name>
    <dbReference type="NCBI Taxonomy" id="2798583"/>
    <lineage>
        <taxon>Bacteria</taxon>
        <taxon>Pseudomonadati</taxon>
        <taxon>Thermodesulfobacteriota</taxon>
        <taxon>Desulfuromonadia</taxon>
        <taxon>Geobacterales</taxon>
        <taxon>Geobacteraceae</taxon>
        <taxon>Geomonas</taxon>
    </lineage>
</organism>
<sequence length="112" mass="12069">MLKKIIILACLVSLFPAVAGAQDVAFMVNQLPAQQAPTQKNVNLMPREESATTLVAANDVQGAAGVAEERPKKSHSGMTFKEFCDVHFGEYRWVYWVGAVAAIVAIHVVAAD</sequence>
<keyword evidence="1" id="KW-0472">Membrane</keyword>
<evidence type="ECO:0000313" key="4">
    <source>
        <dbReference type="Proteomes" id="UP000614714"/>
    </source>
</evidence>
<feature type="signal peptide" evidence="2">
    <location>
        <begin position="1"/>
        <end position="21"/>
    </location>
</feature>
<name>A0ABS0YD67_9BACT</name>
<evidence type="ECO:0000256" key="2">
    <source>
        <dbReference type="SAM" id="SignalP"/>
    </source>
</evidence>
<dbReference type="Proteomes" id="UP000614714">
    <property type="component" value="Unassembled WGS sequence"/>
</dbReference>
<evidence type="ECO:0000313" key="3">
    <source>
        <dbReference type="EMBL" id="MBJ6750255.1"/>
    </source>
</evidence>
<accession>A0ABS0YD67</accession>
<keyword evidence="1" id="KW-0812">Transmembrane</keyword>
<reference evidence="3 4" key="1">
    <citation type="submission" date="2020-12" db="EMBL/GenBank/DDBJ databases">
        <title>Geomonas sp. Red421, isolated from paddy soil.</title>
        <authorList>
            <person name="Xu Z."/>
            <person name="Zhang Z."/>
            <person name="Masuda Y."/>
            <person name="Itoh H."/>
            <person name="Senoo K."/>
        </authorList>
    </citation>
    <scope>NUCLEOTIDE SEQUENCE [LARGE SCALE GENOMIC DNA]</scope>
    <source>
        <strain evidence="3 4">Red421</strain>
    </source>
</reference>
<keyword evidence="2" id="KW-0732">Signal</keyword>
<feature type="transmembrane region" description="Helical" evidence="1">
    <location>
        <begin position="93"/>
        <end position="111"/>
    </location>
</feature>
<keyword evidence="1" id="KW-1133">Transmembrane helix</keyword>
<comment type="caution">
    <text evidence="3">The sequence shown here is derived from an EMBL/GenBank/DDBJ whole genome shotgun (WGS) entry which is preliminary data.</text>
</comment>